<proteinExistence type="inferred from homology"/>
<sequence length="609" mass="69205">MLNLDLILIFIMVLLRITAFFGVLPVLFPQGTPKYAKLLFSSLIAYLILPTVKGISSIQFNNMFSIFYYGANEIVIGLMMGYITNLCFNFIKMGGQYLDVHIGFAMNTLFDPYSNENITLIQKLFYMISVLLYFLINGHHILIKSLVFSYKSVNIGQSIIFTEKFSIILKAFTYFFTTGIRISLPITLIILVINLILGLASRTVPQLNVMILGMPIKILAGIAGIIITLPIIIKMFNSGFNEIPKILTNLLKIGPVIFIFADSGDKTEEATEKKKRDSRKKGQIPKSKDLNMTSSLICISFIIVTFGESFIKQMKNTLNIFLNNYLNTEITYNSLDAITVISLKRLLMGIMPIALPIMVIGIVSNILQSGFLFTGETIKPKLSKLNPINGVKRFFSIRTLVELIKNLAVINILLFIGYKFFKEQFYNIINIGSLDLNSIGSHLNKLVGNLFYKVTLVMCVVAALDYFFQYRQYKKEMRMSKQEVKEEFKQMEGDPQIKGKIRQKQREMAMRRMMQSVPDATVIITNPTHISIALKYEEDSKNAPRLVARGADNLALKIKEIAKEHKIPIMENKPLARTLYETVELNEEIPENLYHAVAEILAIIYKLKK</sequence>
<feature type="transmembrane region" description="Helical" evidence="14">
    <location>
        <begin position="66"/>
        <end position="88"/>
    </location>
</feature>
<dbReference type="SUPFAM" id="SSF160544">
    <property type="entry name" value="EscU C-terminal domain-like"/>
    <property type="match status" value="1"/>
</dbReference>
<evidence type="ECO:0000256" key="8">
    <source>
        <dbReference type="ARBA" id="ARBA00022927"/>
    </source>
</evidence>
<dbReference type="RefSeq" id="WP_138209823.1">
    <property type="nucleotide sequence ID" value="NZ_CBCRUQ010000004.1"/>
</dbReference>
<keyword evidence="15" id="KW-0282">Flagellum</keyword>
<feature type="transmembrane region" description="Helical" evidence="14">
    <location>
        <begin position="39"/>
        <end position="60"/>
    </location>
</feature>
<evidence type="ECO:0000256" key="10">
    <source>
        <dbReference type="ARBA" id="ARBA00023136"/>
    </source>
</evidence>
<keyword evidence="6 14" id="KW-0812">Transmembrane</keyword>
<keyword evidence="7" id="KW-1005">Bacterial flagellum biogenesis</keyword>
<evidence type="ECO:0000256" key="5">
    <source>
        <dbReference type="ARBA" id="ARBA00022475"/>
    </source>
</evidence>
<organism evidence="15 16">
    <name type="scientific">Hathewaya histolytica</name>
    <name type="common">Clostridium histolyticum</name>
    <dbReference type="NCBI Taxonomy" id="1498"/>
    <lineage>
        <taxon>Bacteria</taxon>
        <taxon>Bacillati</taxon>
        <taxon>Bacillota</taxon>
        <taxon>Clostridia</taxon>
        <taxon>Eubacteriales</taxon>
        <taxon>Clostridiaceae</taxon>
        <taxon>Hathewaya</taxon>
    </lineage>
</organism>
<dbReference type="AlphaFoldDB" id="A0A4U9RAF7"/>
<dbReference type="NCBIfam" id="NF009411">
    <property type="entry name" value="PRK12772.1"/>
    <property type="match status" value="1"/>
</dbReference>
<dbReference type="NCBIfam" id="TIGR00328">
    <property type="entry name" value="flhB"/>
    <property type="match status" value="1"/>
</dbReference>
<comment type="similarity">
    <text evidence="3">Belongs to the type III secretion exporter family.</text>
</comment>
<keyword evidence="8" id="KW-0653">Protein transport</keyword>
<evidence type="ECO:0000256" key="13">
    <source>
        <dbReference type="NCBIfam" id="TIGR01400"/>
    </source>
</evidence>
<dbReference type="InterPro" id="IPR006303">
    <property type="entry name" value="FliR"/>
</dbReference>
<dbReference type="EMBL" id="LR590481">
    <property type="protein sequence ID" value="VTQ87771.1"/>
    <property type="molecule type" value="Genomic_DNA"/>
</dbReference>
<feature type="transmembrane region" description="Helical" evidence="14">
    <location>
        <begin position="450"/>
        <end position="468"/>
    </location>
</feature>
<keyword evidence="5 14" id="KW-1003">Cell membrane</keyword>
<comment type="function">
    <text evidence="1 14">Role in flagellar biosynthesis.</text>
</comment>
<feature type="transmembrane region" description="Helical" evidence="14">
    <location>
        <begin position="182"/>
        <end position="201"/>
    </location>
</feature>
<evidence type="ECO:0000256" key="7">
    <source>
        <dbReference type="ARBA" id="ARBA00022795"/>
    </source>
</evidence>
<dbReference type="Proteomes" id="UP000308489">
    <property type="component" value="Chromosome 1"/>
</dbReference>
<protein>
    <recommendedName>
        <fullName evidence="13 14">Flagellar biosynthetic protein FliR</fullName>
    </recommendedName>
</protein>
<dbReference type="NCBIfam" id="TIGR01400">
    <property type="entry name" value="fliR"/>
    <property type="match status" value="1"/>
</dbReference>
<keyword evidence="12" id="KW-1006">Bacterial flagellum protein export</keyword>
<dbReference type="PRINTS" id="PR00950">
    <property type="entry name" value="TYPE3IMSPROT"/>
</dbReference>
<dbReference type="InterPro" id="IPR006135">
    <property type="entry name" value="T3SS_substrate_exporter"/>
</dbReference>
<feature type="transmembrane region" description="Helical" evidence="14">
    <location>
        <begin position="353"/>
        <end position="374"/>
    </location>
</feature>
<dbReference type="Pfam" id="PF01311">
    <property type="entry name" value="Bac_export_1"/>
    <property type="match status" value="1"/>
</dbReference>
<evidence type="ECO:0000313" key="15">
    <source>
        <dbReference type="EMBL" id="VTQ87771.1"/>
    </source>
</evidence>
<keyword evidence="15" id="KW-0966">Cell projection</keyword>
<feature type="transmembrane region" description="Helical" evidence="14">
    <location>
        <begin position="207"/>
        <end position="233"/>
    </location>
</feature>
<feature type="transmembrane region" description="Helical" evidence="14">
    <location>
        <begin position="124"/>
        <end position="143"/>
    </location>
</feature>
<evidence type="ECO:0000256" key="9">
    <source>
        <dbReference type="ARBA" id="ARBA00022989"/>
    </source>
</evidence>
<evidence type="ECO:0000256" key="1">
    <source>
        <dbReference type="ARBA" id="ARBA00002578"/>
    </source>
</evidence>
<evidence type="ECO:0000256" key="11">
    <source>
        <dbReference type="ARBA" id="ARBA00023143"/>
    </source>
</evidence>
<accession>A0A4U9RAF7</accession>
<evidence type="ECO:0000256" key="12">
    <source>
        <dbReference type="ARBA" id="ARBA00023225"/>
    </source>
</evidence>
<dbReference type="GO" id="GO:0009306">
    <property type="term" value="P:protein secretion"/>
    <property type="evidence" value="ECO:0007669"/>
    <property type="project" value="InterPro"/>
</dbReference>
<keyword evidence="16" id="KW-1185">Reference proteome</keyword>
<dbReference type="GO" id="GO:0009425">
    <property type="term" value="C:bacterial-type flagellum basal body"/>
    <property type="evidence" value="ECO:0007669"/>
    <property type="project" value="UniProtKB-SubCell"/>
</dbReference>
<gene>
    <name evidence="15" type="primary">flhB_2</name>
    <name evidence="15" type="ORF">NCTC503_01132</name>
</gene>
<dbReference type="InterPro" id="IPR002010">
    <property type="entry name" value="T3SS_IM_R"/>
</dbReference>
<keyword evidence="4" id="KW-0813">Transport</keyword>
<dbReference type="PANTHER" id="PTHR30531:SF12">
    <property type="entry name" value="FLAGELLAR BIOSYNTHETIC PROTEIN FLHB"/>
    <property type="match status" value="1"/>
</dbReference>
<evidence type="ECO:0000313" key="16">
    <source>
        <dbReference type="Proteomes" id="UP000308489"/>
    </source>
</evidence>
<keyword evidence="10 14" id="KW-0472">Membrane</keyword>
<feature type="transmembrane region" description="Helical" evidence="14">
    <location>
        <begin position="6"/>
        <end position="27"/>
    </location>
</feature>
<dbReference type="KEGG" id="hhw:NCTC503_01132"/>
<evidence type="ECO:0000256" key="4">
    <source>
        <dbReference type="ARBA" id="ARBA00022448"/>
    </source>
</evidence>
<dbReference type="InterPro" id="IPR029025">
    <property type="entry name" value="T3SS_substrate_exporter_C"/>
</dbReference>
<dbReference type="InterPro" id="IPR006136">
    <property type="entry name" value="FlhB"/>
</dbReference>
<keyword evidence="9 14" id="KW-1133">Transmembrane helix</keyword>
<evidence type="ECO:0000256" key="2">
    <source>
        <dbReference type="ARBA" id="ARBA00009772"/>
    </source>
</evidence>
<dbReference type="GO" id="GO:0005886">
    <property type="term" value="C:plasma membrane"/>
    <property type="evidence" value="ECO:0007669"/>
    <property type="project" value="UniProtKB-SubCell"/>
</dbReference>
<feature type="transmembrane region" description="Helical" evidence="14">
    <location>
        <begin position="290"/>
        <end position="311"/>
    </location>
</feature>
<feature type="transmembrane region" description="Helical" evidence="14">
    <location>
        <begin position="395"/>
        <end position="418"/>
    </location>
</feature>
<keyword evidence="15" id="KW-0969">Cilium</keyword>
<comment type="subcellular location">
    <subcellularLocation>
        <location evidence="14">Cell membrane</location>
        <topology evidence="14">Multi-pass membrane protein</topology>
    </subcellularLocation>
    <subcellularLocation>
        <location evidence="14">Bacterial flagellum basal body</location>
    </subcellularLocation>
</comment>
<evidence type="ECO:0000256" key="6">
    <source>
        <dbReference type="ARBA" id="ARBA00022692"/>
    </source>
</evidence>
<evidence type="ECO:0000256" key="3">
    <source>
        <dbReference type="ARBA" id="ARBA00010690"/>
    </source>
</evidence>
<reference evidence="15 16" key="1">
    <citation type="submission" date="2019-05" db="EMBL/GenBank/DDBJ databases">
        <authorList>
            <consortium name="Pathogen Informatics"/>
        </authorList>
    </citation>
    <scope>NUCLEOTIDE SEQUENCE [LARGE SCALE GENOMIC DNA]</scope>
    <source>
        <strain evidence="15 16">NCTC503</strain>
    </source>
</reference>
<dbReference type="Gene3D" id="6.10.250.2080">
    <property type="match status" value="1"/>
</dbReference>
<comment type="similarity">
    <text evidence="2 14">Belongs to the FliR/MopE/SpaR family.</text>
</comment>
<dbReference type="GO" id="GO:0044780">
    <property type="term" value="P:bacterial-type flagellum assembly"/>
    <property type="evidence" value="ECO:0007669"/>
    <property type="project" value="UniProtKB-UniRule"/>
</dbReference>
<keyword evidence="11 14" id="KW-0975">Bacterial flagellum</keyword>
<dbReference type="FunFam" id="3.40.1690.10:FF:000001">
    <property type="entry name" value="Flagellar biosynthetic protein FlhB"/>
    <property type="match status" value="1"/>
</dbReference>
<dbReference type="OrthoDB" id="9807950at2"/>
<dbReference type="GO" id="GO:0006605">
    <property type="term" value="P:protein targeting"/>
    <property type="evidence" value="ECO:0007669"/>
    <property type="project" value="UniProtKB-UniRule"/>
</dbReference>
<dbReference type="Gene3D" id="3.40.1690.10">
    <property type="entry name" value="secretion proteins EscU"/>
    <property type="match status" value="1"/>
</dbReference>
<dbReference type="Pfam" id="PF01312">
    <property type="entry name" value="Bac_export_2"/>
    <property type="match status" value="1"/>
</dbReference>
<name>A0A4U9RAF7_HATHI</name>
<dbReference type="PANTHER" id="PTHR30531">
    <property type="entry name" value="FLAGELLAR BIOSYNTHETIC PROTEIN FLHB"/>
    <property type="match status" value="1"/>
</dbReference>
<evidence type="ECO:0000256" key="14">
    <source>
        <dbReference type="RuleBase" id="RU362071"/>
    </source>
</evidence>
<feature type="transmembrane region" description="Helical" evidence="14">
    <location>
        <begin position="155"/>
        <end position="175"/>
    </location>
</feature>